<dbReference type="PANTHER" id="PTHR43297">
    <property type="entry name" value="OLIGOPEPTIDE TRANSPORT ATP-BINDING PROTEIN APPD"/>
    <property type="match status" value="1"/>
</dbReference>
<reference evidence="9 10" key="2">
    <citation type="journal article" date="2015" name="Syst. Appl. Microbiol.">
        <title>Nitrincola nitratireducens sp. nov. isolated from a haloalkaline crater lake.</title>
        <authorList>
            <person name="Singh A."/>
            <person name="Vaidya B."/>
            <person name="Tanuku N.R."/>
            <person name="Pinnaka A.K."/>
        </authorList>
    </citation>
    <scope>NUCLEOTIDE SEQUENCE [LARGE SCALE GENOMIC DNA]</scope>
    <source>
        <strain evidence="9 10">AK23</strain>
    </source>
</reference>
<keyword evidence="5" id="KW-0547">Nucleotide-binding</keyword>
<comment type="caution">
    <text evidence="9">The sequence shown here is derived from an EMBL/GenBank/DDBJ whole genome shotgun (WGS) entry which is preliminary data.</text>
</comment>
<keyword evidence="7" id="KW-0472">Membrane</keyword>
<dbReference type="STRING" id="1229521.D791_02182"/>
<dbReference type="EMBL" id="AONB01000010">
    <property type="protein sequence ID" value="EXJ10817.1"/>
    <property type="molecule type" value="Genomic_DNA"/>
</dbReference>
<sequence>MTPSIEVKELSIFVGKQCLVESLSLRLMPGMPLTILGQTGSGKSLLAQAIMGLLPDEMTLKGEILYEGQPLLTLPKAKRQALWGRALAMLPQEPWHALDPVMKSQQQVAEVFELVGGLEEEQAQEKASQALTEMGLAPAKDKIPSQLSGGMAQRLAFLAATAAGGDLILADEPTKGLDYSRRDQIVALLQSRLVDGSLLTITHDVDVARQLGGELIVMCQGQVVEQGDAATILAHPQADYTRQLLAAEPSSWNKVSARTQSSAEPIVTLEKVALSRGGNRLFSDLSFQLHAGEILGIVGDSGTGKSSLGDLLLGHLQPDQGRIRFAERYKRHQLLKLYQDPPAAFAPHIPLGRLLHEVINLHGLDAAQIPRLMARLKLSEGLLSRTALEVSGGELQRIALLRILLLKPVLLFADEPTSRLDLISAQRIMELLVEIAREEGCALVLVSHDPILVEKVCDQVIRIAQPI</sequence>
<dbReference type="RefSeq" id="WP_036511048.1">
    <property type="nucleotide sequence ID" value="NZ_AONB01000010.1"/>
</dbReference>
<dbReference type="Gene3D" id="3.40.50.300">
    <property type="entry name" value="P-loop containing nucleotide triphosphate hydrolases"/>
    <property type="match status" value="2"/>
</dbReference>
<dbReference type="InterPro" id="IPR027417">
    <property type="entry name" value="P-loop_NTPase"/>
</dbReference>
<dbReference type="PROSITE" id="PS00211">
    <property type="entry name" value="ABC_TRANSPORTER_1"/>
    <property type="match status" value="2"/>
</dbReference>
<dbReference type="PATRIC" id="fig|1229521.3.peg.2218"/>
<evidence type="ECO:0000313" key="9">
    <source>
        <dbReference type="EMBL" id="EXJ10817.1"/>
    </source>
</evidence>
<protein>
    <submittedName>
        <fullName evidence="9">Glutathione import ATP-binding protein GsiA</fullName>
        <ecNumber evidence="9">3.6.3.-</ecNumber>
    </submittedName>
</protein>
<evidence type="ECO:0000256" key="5">
    <source>
        <dbReference type="ARBA" id="ARBA00022741"/>
    </source>
</evidence>
<dbReference type="EC" id="3.6.3.-" evidence="9"/>
<evidence type="ECO:0000256" key="3">
    <source>
        <dbReference type="ARBA" id="ARBA00022448"/>
    </source>
</evidence>
<dbReference type="SUPFAM" id="SSF52540">
    <property type="entry name" value="P-loop containing nucleoside triphosphate hydrolases"/>
    <property type="match status" value="2"/>
</dbReference>
<reference evidence="10" key="1">
    <citation type="submission" date="2012-11" db="EMBL/GenBank/DDBJ databases">
        <authorList>
            <person name="Singh A."/>
            <person name="Pinnaka A.K."/>
            <person name="Vaidya B."/>
        </authorList>
    </citation>
    <scope>NUCLEOTIDE SEQUENCE [LARGE SCALE GENOMIC DNA]</scope>
    <source>
        <strain evidence="10">AK23</strain>
    </source>
</reference>
<dbReference type="OrthoDB" id="9784450at2"/>
<keyword evidence="6 9" id="KW-0067">ATP-binding</keyword>
<evidence type="ECO:0000256" key="6">
    <source>
        <dbReference type="ARBA" id="ARBA00022840"/>
    </source>
</evidence>
<evidence type="ECO:0000256" key="2">
    <source>
        <dbReference type="ARBA" id="ARBA00005417"/>
    </source>
</evidence>
<evidence type="ECO:0000313" key="10">
    <source>
        <dbReference type="Proteomes" id="UP000019464"/>
    </source>
</evidence>
<organism evidence="9 10">
    <name type="scientific">Nitrincola nitratireducens</name>
    <dbReference type="NCBI Taxonomy" id="1229521"/>
    <lineage>
        <taxon>Bacteria</taxon>
        <taxon>Pseudomonadati</taxon>
        <taxon>Pseudomonadota</taxon>
        <taxon>Gammaproteobacteria</taxon>
        <taxon>Oceanospirillales</taxon>
        <taxon>Oceanospirillaceae</taxon>
        <taxon>Nitrincola</taxon>
    </lineage>
</organism>
<dbReference type="GO" id="GO:0016887">
    <property type="term" value="F:ATP hydrolysis activity"/>
    <property type="evidence" value="ECO:0007669"/>
    <property type="project" value="InterPro"/>
</dbReference>
<accession>W9V400</accession>
<dbReference type="GO" id="GO:0005524">
    <property type="term" value="F:ATP binding"/>
    <property type="evidence" value="ECO:0007669"/>
    <property type="project" value="UniProtKB-KW"/>
</dbReference>
<dbReference type="AlphaFoldDB" id="W9V400"/>
<keyword evidence="3" id="KW-0813">Transport</keyword>
<name>W9V400_9GAMM</name>
<evidence type="ECO:0000256" key="4">
    <source>
        <dbReference type="ARBA" id="ARBA00022475"/>
    </source>
</evidence>
<evidence type="ECO:0000259" key="8">
    <source>
        <dbReference type="PROSITE" id="PS50893"/>
    </source>
</evidence>
<dbReference type="InterPro" id="IPR003593">
    <property type="entry name" value="AAA+_ATPase"/>
</dbReference>
<comment type="subcellular location">
    <subcellularLocation>
        <location evidence="1">Cell inner membrane</location>
        <topology evidence="1">Peripheral membrane protein</topology>
    </subcellularLocation>
</comment>
<keyword evidence="4" id="KW-1003">Cell membrane</keyword>
<dbReference type="GO" id="GO:0005886">
    <property type="term" value="C:plasma membrane"/>
    <property type="evidence" value="ECO:0007669"/>
    <property type="project" value="UniProtKB-SubCell"/>
</dbReference>
<gene>
    <name evidence="9" type="primary">gsiA_4</name>
    <name evidence="9" type="ORF">D791_02182</name>
</gene>
<dbReference type="Pfam" id="PF00005">
    <property type="entry name" value="ABC_tran"/>
    <property type="match status" value="2"/>
</dbReference>
<feature type="domain" description="ABC transporter" evidence="8">
    <location>
        <begin position="267"/>
        <end position="467"/>
    </location>
</feature>
<dbReference type="PANTHER" id="PTHR43297:SF7">
    <property type="entry name" value="D,D-DIPEPTIDE TRANSPORT ATP-BINDING PROTEIN DDPD-RELATED"/>
    <property type="match status" value="1"/>
</dbReference>
<dbReference type="SMART" id="SM00382">
    <property type="entry name" value="AAA"/>
    <property type="match status" value="2"/>
</dbReference>
<evidence type="ECO:0000256" key="7">
    <source>
        <dbReference type="ARBA" id="ARBA00023136"/>
    </source>
</evidence>
<dbReference type="InterPro" id="IPR003439">
    <property type="entry name" value="ABC_transporter-like_ATP-bd"/>
</dbReference>
<keyword evidence="10" id="KW-1185">Reference proteome</keyword>
<comment type="similarity">
    <text evidence="2">Belongs to the ABC transporter superfamily.</text>
</comment>
<dbReference type="Proteomes" id="UP000019464">
    <property type="component" value="Unassembled WGS sequence"/>
</dbReference>
<feature type="domain" description="ABC transporter" evidence="8">
    <location>
        <begin position="5"/>
        <end position="245"/>
    </location>
</feature>
<dbReference type="InterPro" id="IPR017871">
    <property type="entry name" value="ABC_transporter-like_CS"/>
</dbReference>
<keyword evidence="9" id="KW-0378">Hydrolase</keyword>
<dbReference type="PROSITE" id="PS50893">
    <property type="entry name" value="ABC_TRANSPORTER_2"/>
    <property type="match status" value="2"/>
</dbReference>
<dbReference type="InterPro" id="IPR050388">
    <property type="entry name" value="ABC_Ni/Peptide_Import"/>
</dbReference>
<evidence type="ECO:0000256" key="1">
    <source>
        <dbReference type="ARBA" id="ARBA00004417"/>
    </source>
</evidence>
<proteinExistence type="inferred from homology"/>